<feature type="transmembrane region" description="Helical" evidence="11">
    <location>
        <begin position="556"/>
        <end position="579"/>
    </location>
</feature>
<evidence type="ECO:0000256" key="10">
    <source>
        <dbReference type="NCBIfam" id="TIGR00437"/>
    </source>
</evidence>
<feature type="transmembrane region" description="Helical" evidence="11">
    <location>
        <begin position="380"/>
        <end position="402"/>
    </location>
</feature>
<dbReference type="InterPro" id="IPR003373">
    <property type="entry name" value="Fe2_transport_prot-B"/>
</dbReference>
<evidence type="ECO:0000256" key="5">
    <source>
        <dbReference type="ARBA" id="ARBA00022692"/>
    </source>
</evidence>
<dbReference type="Pfam" id="PF07664">
    <property type="entry name" value="FeoB_C"/>
    <property type="match status" value="1"/>
</dbReference>
<organism evidence="13 14">
    <name type="scientific">Anaerostipes hominis</name>
    <name type="common">ex Liu et al. 2021</name>
    <dbReference type="NCBI Taxonomy" id="2763018"/>
    <lineage>
        <taxon>Bacteria</taxon>
        <taxon>Bacillati</taxon>
        <taxon>Bacillota</taxon>
        <taxon>Clostridia</taxon>
        <taxon>Lachnospirales</taxon>
        <taxon>Lachnospiraceae</taxon>
        <taxon>Anaerostipes</taxon>
    </lineage>
</organism>
<dbReference type="PROSITE" id="PS51711">
    <property type="entry name" value="G_FEOB"/>
    <property type="match status" value="1"/>
</dbReference>
<keyword evidence="11" id="KW-0410">Iron transport</keyword>
<evidence type="ECO:0000256" key="4">
    <source>
        <dbReference type="ARBA" id="ARBA00022475"/>
    </source>
</evidence>
<dbReference type="EMBL" id="JACOOS010000001">
    <property type="protein sequence ID" value="MBC5676186.1"/>
    <property type="molecule type" value="Genomic_DNA"/>
</dbReference>
<evidence type="ECO:0000256" key="8">
    <source>
        <dbReference type="ARBA" id="ARBA00023134"/>
    </source>
</evidence>
<keyword evidence="5 11" id="KW-0812">Transmembrane</keyword>
<evidence type="ECO:0000256" key="6">
    <source>
        <dbReference type="ARBA" id="ARBA00022741"/>
    </source>
</evidence>
<comment type="caution">
    <text evidence="13">The sequence shown here is derived from an EMBL/GenBank/DDBJ whole genome shotgun (WGS) entry which is preliminary data.</text>
</comment>
<dbReference type="Pfam" id="PF02421">
    <property type="entry name" value="FeoB_N"/>
    <property type="match status" value="1"/>
</dbReference>
<evidence type="ECO:0000256" key="9">
    <source>
        <dbReference type="ARBA" id="ARBA00023136"/>
    </source>
</evidence>
<comment type="function">
    <text evidence="1 11">Probable transporter of a GTP-driven Fe(2+) uptake system.</text>
</comment>
<feature type="transmembrane region" description="Helical" evidence="11">
    <location>
        <begin position="318"/>
        <end position="336"/>
    </location>
</feature>
<keyword evidence="11" id="KW-0406">Ion transport</keyword>
<dbReference type="Gene3D" id="1.10.287.1770">
    <property type="match status" value="1"/>
</dbReference>
<name>A0ABR7FP27_9FIRM</name>
<gene>
    <name evidence="13" type="primary">feoB</name>
    <name evidence="13" type="ORF">H8S22_00710</name>
</gene>
<keyword evidence="3 11" id="KW-0813">Transport</keyword>
<evidence type="ECO:0000256" key="3">
    <source>
        <dbReference type="ARBA" id="ARBA00022448"/>
    </source>
</evidence>
<keyword evidence="14" id="KW-1185">Reference proteome</keyword>
<feature type="transmembrane region" description="Helical" evidence="11">
    <location>
        <begin position="456"/>
        <end position="483"/>
    </location>
</feature>
<comment type="subcellular location">
    <subcellularLocation>
        <location evidence="2 11">Cell membrane</location>
        <topology evidence="2 11">Multi-pass membrane protein</topology>
    </subcellularLocation>
</comment>
<dbReference type="InterPro" id="IPR011640">
    <property type="entry name" value="Fe2_transport_prot_B_C"/>
</dbReference>
<evidence type="ECO:0000256" key="11">
    <source>
        <dbReference type="RuleBase" id="RU362098"/>
    </source>
</evidence>
<feature type="domain" description="FeoB-type G" evidence="12">
    <location>
        <begin position="26"/>
        <end position="188"/>
    </location>
</feature>
<keyword evidence="6" id="KW-0547">Nucleotide-binding</keyword>
<proteinExistence type="inferred from homology"/>
<dbReference type="InterPro" id="IPR050860">
    <property type="entry name" value="FeoB_GTPase"/>
</dbReference>
<keyword evidence="8 11" id="KW-0342">GTP-binding</keyword>
<dbReference type="RefSeq" id="WP_095142877.1">
    <property type="nucleotide sequence ID" value="NZ_JACOOS010000001.1"/>
</dbReference>
<evidence type="ECO:0000313" key="13">
    <source>
        <dbReference type="EMBL" id="MBC5676186.1"/>
    </source>
</evidence>
<evidence type="ECO:0000256" key="1">
    <source>
        <dbReference type="ARBA" id="ARBA00003926"/>
    </source>
</evidence>
<evidence type="ECO:0000259" key="12">
    <source>
        <dbReference type="PROSITE" id="PS51711"/>
    </source>
</evidence>
<dbReference type="SUPFAM" id="SSF52540">
    <property type="entry name" value="P-loop containing nucleoside triphosphate hydrolases"/>
    <property type="match status" value="1"/>
</dbReference>
<dbReference type="PANTHER" id="PTHR43185">
    <property type="entry name" value="FERROUS IRON TRANSPORT PROTEIN B"/>
    <property type="match status" value="1"/>
</dbReference>
<dbReference type="InterPro" id="IPR030389">
    <property type="entry name" value="G_FEOB_dom"/>
</dbReference>
<dbReference type="InterPro" id="IPR011642">
    <property type="entry name" value="Gate_dom"/>
</dbReference>
<sequence length="715" mass="78141">MGLTSHSTGMKSVDSGLNVKKQNPKDKIVAIAGNPNVGKSTVFNNLTGMRQHTGNWPGKTVANAQGYCKTEKNSYVMIDIPGTYSLMAHSAEEEVARDFICFEEPDAVIVVCDACCLERNLNLVLQTMEITDRVVVCINLMDEAGKKGISIDVRAISDKLGVPVVAAAARSGEGLAELMNAVDAVADGRWDQKPVKPLYDSCLEEALKNLKPVVDQKVSGRFPGRWSALMLLESDPFLLLEIEQRLGTELREDPDMKQAVKKAEQILSEDGTEDLEDRIVSGLVKTAQDICADTVLFGTKDYIKRDRKLDDILTSRKTGYPVMIGLLAMVLWVTIVGANYPSELLSKVLFWAEDRLAGLFLNAGLPAWLCSMLFSGVYRVLAWVVSVMLPPMAIFFPLFTLLEDAGYLPRVAYNLDRSFKRCCTCGKQALTMCMGFGCNAAGIVGCRIIDSPRERLIAILTNSFVPCNGRFPTLILMITLFFVGTGDGLPASIGSAVLLTLLILLGVFMTLAVSRLLSKTVLKGMPASFTLELPPFRRPQIGKVIVRSIFDRTLFVLGRAAAVAAPAGLLIWILANISIGETTLLCGFTELLDPFARMIGLDGVILAAFILGFPANEIVVPVMIMAYLSQGIITEPGSVETIRQLLIHNGWTQTTALCMMLFSLMHWPCSTTLLTIKKETGSLKWTFAAFLLPTAAGCLCCFFVKNMTQLVHYIL</sequence>
<accession>A0ABR7FP27</accession>
<dbReference type="NCBIfam" id="TIGR00437">
    <property type="entry name" value="feoB"/>
    <property type="match status" value="1"/>
</dbReference>
<reference evidence="13 14" key="1">
    <citation type="submission" date="2020-08" db="EMBL/GenBank/DDBJ databases">
        <title>Genome public.</title>
        <authorList>
            <person name="Liu C."/>
            <person name="Sun Q."/>
        </authorList>
    </citation>
    <scope>NUCLEOTIDE SEQUENCE [LARGE SCALE GENOMIC DNA]</scope>
    <source>
        <strain evidence="13 14">NSJ-7</strain>
    </source>
</reference>
<evidence type="ECO:0000256" key="7">
    <source>
        <dbReference type="ARBA" id="ARBA00022989"/>
    </source>
</evidence>
<comment type="similarity">
    <text evidence="11">Belongs to the TRAFAC class TrmE-Era-EngA-EngB-Septin-like GTPase superfamily. FeoB GTPase (TC 9.A.8) family.</text>
</comment>
<evidence type="ECO:0000256" key="2">
    <source>
        <dbReference type="ARBA" id="ARBA00004651"/>
    </source>
</evidence>
<keyword evidence="7 11" id="KW-1133">Transmembrane helix</keyword>
<keyword evidence="9 11" id="KW-0472">Membrane</keyword>
<dbReference type="Pfam" id="PF07670">
    <property type="entry name" value="Gate"/>
    <property type="match status" value="2"/>
</dbReference>
<feature type="transmembrane region" description="Helical" evidence="11">
    <location>
        <begin position="645"/>
        <end position="665"/>
    </location>
</feature>
<dbReference type="Gene3D" id="3.40.50.300">
    <property type="entry name" value="P-loop containing nucleotide triphosphate hydrolases"/>
    <property type="match status" value="1"/>
</dbReference>
<dbReference type="InterPro" id="IPR041069">
    <property type="entry name" value="FeoB_Cyto"/>
</dbReference>
<dbReference type="Pfam" id="PF17910">
    <property type="entry name" value="FeoB_Cyto"/>
    <property type="match status" value="1"/>
</dbReference>
<dbReference type="InterPro" id="IPR027417">
    <property type="entry name" value="P-loop_NTPase"/>
</dbReference>
<dbReference type="Proteomes" id="UP000635828">
    <property type="component" value="Unassembled WGS sequence"/>
</dbReference>
<dbReference type="CDD" id="cd01879">
    <property type="entry name" value="FeoB"/>
    <property type="match status" value="1"/>
</dbReference>
<feature type="transmembrane region" description="Helical" evidence="11">
    <location>
        <begin position="489"/>
        <end position="513"/>
    </location>
</feature>
<feature type="transmembrane region" description="Helical" evidence="11">
    <location>
        <begin position="356"/>
        <end position="374"/>
    </location>
</feature>
<evidence type="ECO:0000313" key="14">
    <source>
        <dbReference type="Proteomes" id="UP000635828"/>
    </source>
</evidence>
<keyword evidence="11" id="KW-0408">Iron</keyword>
<dbReference type="PANTHER" id="PTHR43185:SF2">
    <property type="entry name" value="FERROUS IRON TRANSPORT PROTEIN B"/>
    <property type="match status" value="1"/>
</dbReference>
<feature type="transmembrane region" description="Helical" evidence="11">
    <location>
        <begin position="599"/>
        <end position="624"/>
    </location>
</feature>
<keyword evidence="4" id="KW-1003">Cell membrane</keyword>
<protein>
    <recommendedName>
        <fullName evidence="10 11">Ferrous iron transport protein B</fullName>
    </recommendedName>
</protein>
<feature type="transmembrane region" description="Helical" evidence="11">
    <location>
        <begin position="685"/>
        <end position="704"/>
    </location>
</feature>